<accession>A0A1W5D401</accession>
<feature type="domain" description="Rhodopsin" evidence="7">
    <location>
        <begin position="57"/>
        <end position="300"/>
    </location>
</feature>
<evidence type="ECO:0000313" key="9">
    <source>
        <dbReference type="Proteomes" id="UP000192927"/>
    </source>
</evidence>
<keyword evidence="4 6" id="KW-0472">Membrane</keyword>
<evidence type="ECO:0000256" key="3">
    <source>
        <dbReference type="ARBA" id="ARBA00022989"/>
    </source>
</evidence>
<comment type="similarity">
    <text evidence="5">Belongs to the SAT4 family.</text>
</comment>
<feature type="transmembrane region" description="Helical" evidence="6">
    <location>
        <begin position="238"/>
        <end position="256"/>
    </location>
</feature>
<feature type="transmembrane region" description="Helical" evidence="6">
    <location>
        <begin position="73"/>
        <end position="92"/>
    </location>
</feature>
<dbReference type="PANTHER" id="PTHR33048">
    <property type="entry name" value="PTH11-LIKE INTEGRAL MEMBRANE PROTEIN (AFU_ORTHOLOGUE AFUA_5G11245)"/>
    <property type="match status" value="1"/>
</dbReference>
<evidence type="ECO:0000256" key="6">
    <source>
        <dbReference type="SAM" id="Phobius"/>
    </source>
</evidence>
<comment type="subcellular location">
    <subcellularLocation>
        <location evidence="1">Membrane</location>
        <topology evidence="1">Multi-pass membrane protein</topology>
    </subcellularLocation>
</comment>
<evidence type="ECO:0000256" key="2">
    <source>
        <dbReference type="ARBA" id="ARBA00022692"/>
    </source>
</evidence>
<organism evidence="8 9">
    <name type="scientific">Lasallia pustulata</name>
    <dbReference type="NCBI Taxonomy" id="136370"/>
    <lineage>
        <taxon>Eukaryota</taxon>
        <taxon>Fungi</taxon>
        <taxon>Dikarya</taxon>
        <taxon>Ascomycota</taxon>
        <taxon>Pezizomycotina</taxon>
        <taxon>Lecanoromycetes</taxon>
        <taxon>OSLEUM clade</taxon>
        <taxon>Umbilicariomycetidae</taxon>
        <taxon>Umbilicariales</taxon>
        <taxon>Umbilicariaceae</taxon>
        <taxon>Lasallia</taxon>
    </lineage>
</organism>
<dbReference type="PANTHER" id="PTHR33048:SF47">
    <property type="entry name" value="INTEGRAL MEMBRANE PROTEIN-RELATED"/>
    <property type="match status" value="1"/>
</dbReference>
<dbReference type="EMBL" id="FWEW01001890">
    <property type="protein sequence ID" value="SLM37761.1"/>
    <property type="molecule type" value="Genomic_DNA"/>
</dbReference>
<reference evidence="9" key="1">
    <citation type="submission" date="2017-03" db="EMBL/GenBank/DDBJ databases">
        <authorList>
            <person name="Sharma R."/>
            <person name="Thines M."/>
        </authorList>
    </citation>
    <scope>NUCLEOTIDE SEQUENCE [LARGE SCALE GENOMIC DNA]</scope>
</reference>
<dbReference type="Proteomes" id="UP000192927">
    <property type="component" value="Unassembled WGS sequence"/>
</dbReference>
<dbReference type="InterPro" id="IPR052337">
    <property type="entry name" value="SAT4-like"/>
</dbReference>
<proteinExistence type="inferred from homology"/>
<feature type="transmembrane region" description="Helical" evidence="6">
    <location>
        <begin position="204"/>
        <end position="226"/>
    </location>
</feature>
<evidence type="ECO:0000259" key="7">
    <source>
        <dbReference type="Pfam" id="PF20684"/>
    </source>
</evidence>
<protein>
    <recommendedName>
        <fullName evidence="7">Rhodopsin domain-containing protein</fullName>
    </recommendedName>
</protein>
<evidence type="ECO:0000256" key="1">
    <source>
        <dbReference type="ARBA" id="ARBA00004141"/>
    </source>
</evidence>
<evidence type="ECO:0000256" key="5">
    <source>
        <dbReference type="ARBA" id="ARBA00038359"/>
    </source>
</evidence>
<feature type="transmembrane region" description="Helical" evidence="6">
    <location>
        <begin position="156"/>
        <end position="184"/>
    </location>
</feature>
<feature type="transmembrane region" description="Helical" evidence="6">
    <location>
        <begin position="123"/>
        <end position="144"/>
    </location>
</feature>
<evidence type="ECO:0000313" key="8">
    <source>
        <dbReference type="EMBL" id="SLM37761.1"/>
    </source>
</evidence>
<dbReference type="AlphaFoldDB" id="A0A1W5D401"/>
<evidence type="ECO:0000256" key="4">
    <source>
        <dbReference type="ARBA" id="ARBA00023136"/>
    </source>
</evidence>
<dbReference type="Pfam" id="PF20684">
    <property type="entry name" value="Fung_rhodopsin"/>
    <property type="match status" value="1"/>
</dbReference>
<keyword evidence="3 6" id="KW-1133">Transmembrane helix</keyword>
<dbReference type="InterPro" id="IPR049326">
    <property type="entry name" value="Rhodopsin_dom_fungi"/>
</dbReference>
<keyword evidence="2 6" id="KW-0812">Transmembrane</keyword>
<feature type="transmembrane region" description="Helical" evidence="6">
    <location>
        <begin position="40"/>
        <end position="61"/>
    </location>
</feature>
<sequence>MAPTVATPPPSPSMLLGPVIPPPPGIIPNFNTYNHHERDAINGVIACTVLCVSFLLMRLWTKAFVTRQLWWDDYTCVIALLFVAGYNGGAIMQTTNGEGRHLWDIQLGIWHEKWSTGFQVWNAVGYSLYMVAMGTIKLSILLLYLKLLAPGMKLRFAVYGILAFVALYTIGLELAVLFACHPIIKLYHYYTPGRCDVDLVAHALTQGSLNIVSDLLIIIVPIPMVWSMQMSKQHKIGVVALFGTGLVVTALSMYRLHTLVRLNSSLDVTINQWETTIISLIEINLTLIASCMPSFKPFIRHLVACIPLNSTQAPSSPSSAANAHHSRLSFIRFISKPSKPVHTTNSKELVFIDEASFRGDSDRNVSLASLDVEKPYINNGRVSSIEETRDFRSPHFGDASLGMNMMMHKKGGKEDSAVVYGQGT</sequence>
<dbReference type="GO" id="GO:0016020">
    <property type="term" value="C:membrane"/>
    <property type="evidence" value="ECO:0007669"/>
    <property type="project" value="UniProtKB-SubCell"/>
</dbReference>
<name>A0A1W5D401_9LECA</name>
<keyword evidence="9" id="KW-1185">Reference proteome</keyword>